<gene>
    <name evidence="2" type="ORF">Spa2297_33025</name>
    <name evidence="3" type="ORF">VSS30_19820</name>
</gene>
<protein>
    <submittedName>
        <fullName evidence="3">DUF5302 domain-containing protein</fullName>
    </submittedName>
</protein>
<reference evidence="3 5" key="2">
    <citation type="submission" date="2024-01" db="EMBL/GenBank/DDBJ databases">
        <title>Genome mining of biosynthetic gene clusters to explore secondary metabolites of Streptomyces sp.</title>
        <authorList>
            <person name="Baig A."/>
            <person name="Ajitkumar Shintre N."/>
            <person name="Kumar H."/>
            <person name="Anbarasu A."/>
            <person name="Ramaiah S."/>
        </authorList>
    </citation>
    <scope>NUCLEOTIDE SEQUENCE [LARGE SCALE GENOMIC DNA]</scope>
    <source>
        <strain evidence="3 5">A03</strain>
    </source>
</reference>
<geneLocation type="plasmid" evidence="2">
    <name>pSPA1</name>
</geneLocation>
<dbReference type="Proteomes" id="UP001585018">
    <property type="component" value="Unassembled WGS sequence"/>
</dbReference>
<keyword evidence="5" id="KW-1185">Reference proteome</keyword>
<geneLocation type="plasmid" evidence="4">
    <name>pspa1</name>
</geneLocation>
<evidence type="ECO:0000313" key="4">
    <source>
        <dbReference type="Proteomes" id="UP000078468"/>
    </source>
</evidence>
<reference evidence="2 4" key="1">
    <citation type="submission" date="2016-05" db="EMBL/GenBank/DDBJ databases">
        <title>Non-Contiguous Finished Genome Sequence of Streptomyces parvulus 2297 Integrated Site-Specifically with Actinophage R4.</title>
        <authorList>
            <person name="Nishizawa T."/>
            <person name="Miura T."/>
            <person name="Harada C."/>
            <person name="Guo Y."/>
            <person name="Narisawa K."/>
            <person name="Ohta H."/>
            <person name="Takahashi H."/>
            <person name="Shirai M."/>
        </authorList>
    </citation>
    <scope>NUCLEOTIDE SEQUENCE [LARGE SCALE GENOMIC DNA]</scope>
    <source>
        <strain evidence="2 4">2297</strain>
        <plasmid evidence="4">pspa1</plasmid>
        <plasmid evidence="2">pSPA1</plasmid>
    </source>
</reference>
<evidence type="ECO:0000256" key="1">
    <source>
        <dbReference type="SAM" id="MobiDB-lite"/>
    </source>
</evidence>
<evidence type="ECO:0000313" key="3">
    <source>
        <dbReference type="EMBL" id="MFB8751049.1"/>
    </source>
</evidence>
<feature type="region of interest" description="Disordered" evidence="1">
    <location>
        <begin position="23"/>
        <end position="60"/>
    </location>
</feature>
<dbReference type="Proteomes" id="UP000078468">
    <property type="component" value="Plasmid pspa1"/>
</dbReference>
<name>A0A191VAI9_9ACTN</name>
<dbReference type="Pfam" id="PF17227">
    <property type="entry name" value="DUF5302"/>
    <property type="match status" value="1"/>
</dbReference>
<dbReference type="EMBL" id="JAYMRR010000010">
    <property type="protein sequence ID" value="MFB8751049.1"/>
    <property type="molecule type" value="Genomic_DNA"/>
</dbReference>
<dbReference type="AlphaFoldDB" id="A0A191VAI9"/>
<dbReference type="RefSeq" id="WP_064732257.1">
    <property type="nucleotide sequence ID" value="NZ_BMRX01000022.1"/>
</dbReference>
<dbReference type="GeneID" id="91309739"/>
<organism evidence="2 4">
    <name type="scientific">Streptomyces parvulus</name>
    <dbReference type="NCBI Taxonomy" id="146923"/>
    <lineage>
        <taxon>Bacteria</taxon>
        <taxon>Bacillati</taxon>
        <taxon>Actinomycetota</taxon>
        <taxon>Actinomycetes</taxon>
        <taxon>Kitasatosporales</taxon>
        <taxon>Streptomycetaceae</taxon>
        <taxon>Streptomyces</taxon>
    </lineage>
</organism>
<dbReference type="EMBL" id="CP015867">
    <property type="protein sequence ID" value="ANJ11930.1"/>
    <property type="molecule type" value="Genomic_DNA"/>
</dbReference>
<sequence length="60" mass="6897">MTEQPEQNATETEARRKFRQALERKANNARSQRAHLESRLKIKGSGAVNNGTRQFRRKSG</sequence>
<dbReference type="KEGG" id="spav:Spa2297_33025"/>
<keyword evidence="2" id="KW-0614">Plasmid</keyword>
<proteinExistence type="predicted"/>
<accession>A0A191VAI9</accession>
<dbReference type="InterPro" id="IPR035172">
    <property type="entry name" value="DUF5302"/>
</dbReference>
<evidence type="ECO:0000313" key="5">
    <source>
        <dbReference type="Proteomes" id="UP001585018"/>
    </source>
</evidence>
<evidence type="ECO:0000313" key="2">
    <source>
        <dbReference type="EMBL" id="ANJ11930.1"/>
    </source>
</evidence>